<dbReference type="GO" id="GO:0003677">
    <property type="term" value="F:DNA binding"/>
    <property type="evidence" value="ECO:0007669"/>
    <property type="project" value="UniProtKB-KW"/>
</dbReference>
<dbReference type="RefSeq" id="WP_087910135.1">
    <property type="nucleotide sequence ID" value="NZ_NAIA01000003.1"/>
</dbReference>
<evidence type="ECO:0000256" key="2">
    <source>
        <dbReference type="ARBA" id="ARBA00023125"/>
    </source>
</evidence>
<dbReference type="SMART" id="SM00448">
    <property type="entry name" value="REC"/>
    <property type="match status" value="1"/>
</dbReference>
<name>A0A210RY43_9BURK</name>
<dbReference type="EMBL" id="NAIA01000003">
    <property type="protein sequence ID" value="OWF65902.1"/>
    <property type="molecule type" value="Genomic_DNA"/>
</dbReference>
<dbReference type="SUPFAM" id="SSF52172">
    <property type="entry name" value="CheY-like"/>
    <property type="match status" value="1"/>
</dbReference>
<dbReference type="InterPro" id="IPR058245">
    <property type="entry name" value="NreC/VraR/RcsB-like_REC"/>
</dbReference>
<comment type="caution">
    <text evidence="3">Lacks conserved residue(s) required for the propagation of feature annotation.</text>
</comment>
<accession>A0A210RY43</accession>
<evidence type="ECO:0000259" key="5">
    <source>
        <dbReference type="PROSITE" id="PS50110"/>
    </source>
</evidence>
<dbReference type="InterPro" id="IPR011006">
    <property type="entry name" value="CheY-like_superfamily"/>
</dbReference>
<dbReference type="SMART" id="SM00421">
    <property type="entry name" value="HTH_LUXR"/>
    <property type="match status" value="1"/>
</dbReference>
<proteinExistence type="predicted"/>
<dbReference type="AlphaFoldDB" id="A0A210RY43"/>
<dbReference type="CDD" id="cd17535">
    <property type="entry name" value="REC_NarL-like"/>
    <property type="match status" value="1"/>
</dbReference>
<sequence>MLMPIAKGNRLGSTAQNTVNVLLIDSHRITLWGLKHLIESSGNFSVCALATNQKEALKYIDEHAPDIIILEPDLDGENGIELIPTLLQRSHARLIVLTGLRDSDAHDLAIVKGARGVLKKSDSHENLLKAIEKIHQGELWVNRDATSRILMQIAQANAPKEYTPEEKKLASLTPKEEKIARTLLGHSEKPLKEIAGLLHISEHTLRNHLASVYEKLGTRNRLELYVFCSKHMT</sequence>
<dbReference type="SUPFAM" id="SSF46894">
    <property type="entry name" value="C-terminal effector domain of the bipartite response regulators"/>
    <property type="match status" value="1"/>
</dbReference>
<dbReference type="InterPro" id="IPR016032">
    <property type="entry name" value="Sig_transdc_resp-reg_C-effctor"/>
</dbReference>
<evidence type="ECO:0000256" key="3">
    <source>
        <dbReference type="PROSITE-ProRule" id="PRU00169"/>
    </source>
</evidence>
<evidence type="ECO:0000256" key="1">
    <source>
        <dbReference type="ARBA" id="ARBA00022553"/>
    </source>
</evidence>
<dbReference type="Pfam" id="PF00196">
    <property type="entry name" value="GerE"/>
    <property type="match status" value="1"/>
</dbReference>
<keyword evidence="2" id="KW-0238">DNA-binding</keyword>
<protein>
    <recommendedName>
        <fullName evidence="8">DNA-binding response regulator</fullName>
    </recommendedName>
</protein>
<evidence type="ECO:0000313" key="6">
    <source>
        <dbReference type="EMBL" id="OWF65902.1"/>
    </source>
</evidence>
<organism evidence="6 7">
    <name type="scientific">Polynucleobacter hirudinilacicola</name>
    <dbReference type="NCBI Taxonomy" id="1743166"/>
    <lineage>
        <taxon>Bacteria</taxon>
        <taxon>Pseudomonadati</taxon>
        <taxon>Pseudomonadota</taxon>
        <taxon>Betaproteobacteria</taxon>
        <taxon>Burkholderiales</taxon>
        <taxon>Burkholderiaceae</taxon>
        <taxon>Polynucleobacter</taxon>
    </lineage>
</organism>
<dbReference type="GO" id="GO:0006355">
    <property type="term" value="P:regulation of DNA-templated transcription"/>
    <property type="evidence" value="ECO:0007669"/>
    <property type="project" value="InterPro"/>
</dbReference>
<evidence type="ECO:0000313" key="7">
    <source>
        <dbReference type="Proteomes" id="UP000196880"/>
    </source>
</evidence>
<dbReference type="Proteomes" id="UP000196880">
    <property type="component" value="Unassembled WGS sequence"/>
</dbReference>
<evidence type="ECO:0000259" key="4">
    <source>
        <dbReference type="PROSITE" id="PS50043"/>
    </source>
</evidence>
<dbReference type="PANTHER" id="PTHR43214:SF38">
    <property type="entry name" value="NITRATE_NITRITE RESPONSE REGULATOR PROTEIN NARL"/>
    <property type="match status" value="1"/>
</dbReference>
<dbReference type="InterPro" id="IPR000792">
    <property type="entry name" value="Tscrpt_reg_LuxR_C"/>
</dbReference>
<dbReference type="InterPro" id="IPR001789">
    <property type="entry name" value="Sig_transdc_resp-reg_receiver"/>
</dbReference>
<dbReference type="PROSITE" id="PS50110">
    <property type="entry name" value="RESPONSE_REGULATORY"/>
    <property type="match status" value="1"/>
</dbReference>
<keyword evidence="1" id="KW-0597">Phosphoprotein</keyword>
<dbReference type="CDD" id="cd06170">
    <property type="entry name" value="LuxR_C_like"/>
    <property type="match status" value="1"/>
</dbReference>
<comment type="caution">
    <text evidence="6">The sequence shown here is derived from an EMBL/GenBank/DDBJ whole genome shotgun (WGS) entry which is preliminary data.</text>
</comment>
<dbReference type="Pfam" id="PF00072">
    <property type="entry name" value="Response_reg"/>
    <property type="match status" value="1"/>
</dbReference>
<feature type="domain" description="Response regulatory" evidence="5">
    <location>
        <begin position="20"/>
        <end position="135"/>
    </location>
</feature>
<dbReference type="GO" id="GO:0000160">
    <property type="term" value="P:phosphorelay signal transduction system"/>
    <property type="evidence" value="ECO:0007669"/>
    <property type="project" value="InterPro"/>
</dbReference>
<dbReference type="PANTHER" id="PTHR43214">
    <property type="entry name" value="TWO-COMPONENT RESPONSE REGULATOR"/>
    <property type="match status" value="1"/>
</dbReference>
<keyword evidence="7" id="KW-1185">Reference proteome</keyword>
<gene>
    <name evidence="6" type="ORF">B6A14_09090</name>
</gene>
<reference evidence="6 7" key="1">
    <citation type="submission" date="2017-03" db="EMBL/GenBank/DDBJ databases">
        <title>New species Polynucleobacter sp. MWH-EgelM1-30-B4.</title>
        <authorList>
            <person name="Hahn M.W."/>
        </authorList>
    </citation>
    <scope>NUCLEOTIDE SEQUENCE [LARGE SCALE GENOMIC DNA]</scope>
    <source>
        <strain evidence="6 7">MWH-EgelM1-30-B4</strain>
    </source>
</reference>
<dbReference type="Gene3D" id="3.40.50.2300">
    <property type="match status" value="1"/>
</dbReference>
<feature type="domain" description="HTH luxR-type" evidence="4">
    <location>
        <begin position="165"/>
        <end position="232"/>
    </location>
</feature>
<evidence type="ECO:0008006" key="8">
    <source>
        <dbReference type="Google" id="ProtNLM"/>
    </source>
</evidence>
<dbReference type="InterPro" id="IPR039420">
    <property type="entry name" value="WalR-like"/>
</dbReference>
<dbReference type="PROSITE" id="PS50043">
    <property type="entry name" value="HTH_LUXR_2"/>
    <property type="match status" value="1"/>
</dbReference>
<dbReference type="OrthoDB" id="8585266at2"/>